<organism evidence="2 3">
    <name type="scientific">Oikopleura dioica</name>
    <name type="common">Tunicate</name>
    <dbReference type="NCBI Taxonomy" id="34765"/>
    <lineage>
        <taxon>Eukaryota</taxon>
        <taxon>Metazoa</taxon>
        <taxon>Chordata</taxon>
        <taxon>Tunicata</taxon>
        <taxon>Appendicularia</taxon>
        <taxon>Copelata</taxon>
        <taxon>Oikopleuridae</taxon>
        <taxon>Oikopleura</taxon>
    </lineage>
</organism>
<feature type="compositionally biased region" description="Basic residues" evidence="1">
    <location>
        <begin position="105"/>
        <end position="120"/>
    </location>
</feature>
<evidence type="ECO:0000256" key="1">
    <source>
        <dbReference type="SAM" id="MobiDB-lite"/>
    </source>
</evidence>
<evidence type="ECO:0000313" key="2">
    <source>
        <dbReference type="EMBL" id="CBY07283.1"/>
    </source>
</evidence>
<accession>E4WUC8</accession>
<dbReference type="Proteomes" id="UP000001307">
    <property type="component" value="Unassembled WGS sequence"/>
</dbReference>
<dbReference type="AlphaFoldDB" id="E4WUC8"/>
<feature type="compositionally biased region" description="Basic and acidic residues" evidence="1">
    <location>
        <begin position="42"/>
        <end position="90"/>
    </location>
</feature>
<gene>
    <name evidence="2" type="ORF">GSOID_T00006372001</name>
</gene>
<dbReference type="EMBL" id="FN653016">
    <property type="protein sequence ID" value="CBY07283.1"/>
    <property type="molecule type" value="Genomic_DNA"/>
</dbReference>
<protein>
    <submittedName>
        <fullName evidence="2">Uncharacterized protein</fullName>
    </submittedName>
</protein>
<sequence length="127" mass="14933">MDDDFVKKRLERDLAELQRICDDHFKKRGADEELLGQLQNRMSDRQKTREEQKNARVEKEKAKMEAEKMAKEAREKAEEDRKANELEEKAAILSAMSQGYDKDAARKRRGEKRRLKRRSAAIKQAQA</sequence>
<keyword evidence="3" id="KW-1185">Reference proteome</keyword>
<evidence type="ECO:0000313" key="3">
    <source>
        <dbReference type="Proteomes" id="UP000001307"/>
    </source>
</evidence>
<reference evidence="2 3" key="1">
    <citation type="journal article" date="2010" name="Science">
        <title>Plasticity of animal genome architecture unmasked by rapid evolution of a pelagic tunicate.</title>
        <authorList>
            <person name="Denoeud F."/>
            <person name="Henriet S."/>
            <person name="Mungpakdee S."/>
            <person name="Aury J.M."/>
            <person name="Da Silva C."/>
            <person name="Brinkmann H."/>
            <person name="Mikhaleva J."/>
            <person name="Olsen L.C."/>
            <person name="Jubin C."/>
            <person name="Canestro C."/>
            <person name="Bouquet J.M."/>
            <person name="Danks G."/>
            <person name="Poulain J."/>
            <person name="Campsteijn C."/>
            <person name="Adamski M."/>
            <person name="Cross I."/>
            <person name="Yadetie F."/>
            <person name="Muffato M."/>
            <person name="Louis A."/>
            <person name="Butcher S."/>
            <person name="Tsagkogeorga G."/>
            <person name="Konrad A."/>
            <person name="Singh S."/>
            <person name="Jensen M.F."/>
            <person name="Cong E.H."/>
            <person name="Eikeseth-Otteraa H."/>
            <person name="Noel B."/>
            <person name="Anthouard V."/>
            <person name="Porcel B.M."/>
            <person name="Kachouri-Lafond R."/>
            <person name="Nishino A."/>
            <person name="Ugolini M."/>
            <person name="Chourrout P."/>
            <person name="Nishida H."/>
            <person name="Aasland R."/>
            <person name="Huzurbazar S."/>
            <person name="Westhof E."/>
            <person name="Delsuc F."/>
            <person name="Lehrach H."/>
            <person name="Reinhardt R."/>
            <person name="Weissenbach J."/>
            <person name="Roy S.W."/>
            <person name="Artiguenave F."/>
            <person name="Postlethwait J.H."/>
            <person name="Manak J.R."/>
            <person name="Thompson E.M."/>
            <person name="Jaillon O."/>
            <person name="Du Pasquier L."/>
            <person name="Boudinot P."/>
            <person name="Liberles D.A."/>
            <person name="Volff J.N."/>
            <person name="Philippe H."/>
            <person name="Lenhard B."/>
            <person name="Roest Crollius H."/>
            <person name="Wincker P."/>
            <person name="Chourrout D."/>
        </authorList>
    </citation>
    <scope>NUCLEOTIDE SEQUENCE [LARGE SCALE GENOMIC DNA]</scope>
</reference>
<dbReference type="InParanoid" id="E4WUC8"/>
<name>E4WUC8_OIKDI</name>
<proteinExistence type="predicted"/>
<dbReference type="OrthoDB" id="330499at2759"/>
<feature type="region of interest" description="Disordered" evidence="1">
    <location>
        <begin position="36"/>
        <end position="127"/>
    </location>
</feature>